<evidence type="ECO:0000313" key="3">
    <source>
        <dbReference type="WBParaSite" id="MBELARI_LOCUS1174"/>
    </source>
</evidence>
<keyword evidence="1" id="KW-0732">Signal</keyword>
<accession>A0AAF3ECQ2</accession>
<keyword evidence="2" id="KW-1185">Reference proteome</keyword>
<dbReference type="Proteomes" id="UP000887575">
    <property type="component" value="Unassembled WGS sequence"/>
</dbReference>
<dbReference type="WBParaSite" id="MBELARI_LOCUS1174">
    <property type="protein sequence ID" value="MBELARI_LOCUS1174"/>
    <property type="gene ID" value="MBELARI_LOCUS1174"/>
</dbReference>
<sequence length="189" mass="22271">MQISFFKCLFVIIVIVLLMNSRQHFTTFTQSFFIENNKKFAQQGSLEEYYPSDGNEIGMKLLSRLLNVKFLRNKDEVKKFIYPVSMDEKIVSISLGIGNDNQVEKQLKEIFKNIELFGADPFEATAGVFREVGRVDLLLLDRNRWKNQWNRARGRLLQNADDPLDHFWELLEKNKQKVHRFSSDRHRGP</sequence>
<reference evidence="3" key="1">
    <citation type="submission" date="2024-02" db="UniProtKB">
        <authorList>
            <consortium name="WormBaseParasite"/>
        </authorList>
    </citation>
    <scope>IDENTIFICATION</scope>
</reference>
<evidence type="ECO:0000313" key="2">
    <source>
        <dbReference type="Proteomes" id="UP000887575"/>
    </source>
</evidence>
<dbReference type="PANTHER" id="PTHR22989">
    <property type="entry name" value="UNCHARACTERIZED DUF13 C.ELEGANS"/>
    <property type="match status" value="1"/>
</dbReference>
<feature type="chain" id="PRO_5041952581" evidence="1">
    <location>
        <begin position="22"/>
        <end position="189"/>
    </location>
</feature>
<name>A0AAF3ECQ2_9BILA</name>
<feature type="signal peptide" evidence="1">
    <location>
        <begin position="1"/>
        <end position="21"/>
    </location>
</feature>
<dbReference type="PANTHER" id="PTHR22989:SF3">
    <property type="entry name" value="METHYLTRANSFERASE FKBM DOMAIN-CONTAINING PROTEIN"/>
    <property type="match status" value="1"/>
</dbReference>
<organism evidence="2 3">
    <name type="scientific">Mesorhabditis belari</name>
    <dbReference type="NCBI Taxonomy" id="2138241"/>
    <lineage>
        <taxon>Eukaryota</taxon>
        <taxon>Metazoa</taxon>
        <taxon>Ecdysozoa</taxon>
        <taxon>Nematoda</taxon>
        <taxon>Chromadorea</taxon>
        <taxon>Rhabditida</taxon>
        <taxon>Rhabditina</taxon>
        <taxon>Rhabditomorpha</taxon>
        <taxon>Rhabditoidea</taxon>
        <taxon>Rhabditidae</taxon>
        <taxon>Mesorhabditinae</taxon>
        <taxon>Mesorhabditis</taxon>
    </lineage>
</organism>
<protein>
    <submittedName>
        <fullName evidence="3">Uncharacterized protein</fullName>
    </submittedName>
</protein>
<proteinExistence type="predicted"/>
<evidence type="ECO:0000256" key="1">
    <source>
        <dbReference type="SAM" id="SignalP"/>
    </source>
</evidence>
<dbReference type="AlphaFoldDB" id="A0AAF3ECQ2"/>